<gene>
    <name evidence="5" type="ORF">PACILC2_03450</name>
</gene>
<keyword evidence="1" id="KW-0285">Flavoprotein</keyword>
<organism evidence="5 6">
    <name type="scientific">Paenibacillus cisolokensis</name>
    <dbReference type="NCBI Taxonomy" id="1658519"/>
    <lineage>
        <taxon>Bacteria</taxon>
        <taxon>Bacillati</taxon>
        <taxon>Bacillota</taxon>
        <taxon>Bacilli</taxon>
        <taxon>Bacillales</taxon>
        <taxon>Paenibacillaceae</taxon>
        <taxon>Paenibacillus</taxon>
    </lineage>
</organism>
<dbReference type="InterPro" id="IPR036318">
    <property type="entry name" value="FAD-bd_PCMH-like_sf"/>
</dbReference>
<name>A0ABQ4N0W0_9BACL</name>
<dbReference type="InterPro" id="IPR016169">
    <property type="entry name" value="FAD-bd_PCMH_sub2"/>
</dbReference>
<reference evidence="5 6" key="1">
    <citation type="submission" date="2021-04" db="EMBL/GenBank/DDBJ databases">
        <title>Draft genome sequence of Paenibacillus cisolokensis, LC2-13A.</title>
        <authorList>
            <person name="Uke A."/>
            <person name="Chhe C."/>
            <person name="Baramee S."/>
            <person name="Kosugi A."/>
        </authorList>
    </citation>
    <scope>NUCLEOTIDE SEQUENCE [LARGE SCALE GENOMIC DNA]</scope>
    <source>
        <strain evidence="5 6">LC2-13A</strain>
    </source>
</reference>
<dbReference type="RefSeq" id="WP_213527009.1">
    <property type="nucleotide sequence ID" value="NZ_BOVJ01000009.1"/>
</dbReference>
<dbReference type="PROSITE" id="PS51387">
    <property type="entry name" value="FAD_PCMH"/>
    <property type="match status" value="1"/>
</dbReference>
<dbReference type="InterPro" id="IPR016166">
    <property type="entry name" value="FAD-bd_PCMH"/>
</dbReference>
<evidence type="ECO:0000313" key="5">
    <source>
        <dbReference type="EMBL" id="GIQ61777.1"/>
    </source>
</evidence>
<dbReference type="PANTHER" id="PTHR11748">
    <property type="entry name" value="D-LACTATE DEHYDROGENASE"/>
    <property type="match status" value="1"/>
</dbReference>
<dbReference type="Gene3D" id="3.30.465.10">
    <property type="match status" value="1"/>
</dbReference>
<protein>
    <submittedName>
        <fullName evidence="5">FAD-linked oxidase</fullName>
    </submittedName>
</protein>
<evidence type="ECO:0000313" key="6">
    <source>
        <dbReference type="Proteomes" id="UP000680304"/>
    </source>
</evidence>
<evidence type="ECO:0000256" key="3">
    <source>
        <dbReference type="ARBA" id="ARBA00023002"/>
    </source>
</evidence>
<dbReference type="SUPFAM" id="SSF55103">
    <property type="entry name" value="FAD-linked oxidases, C-terminal domain"/>
    <property type="match status" value="1"/>
</dbReference>
<keyword evidence="6" id="KW-1185">Reference proteome</keyword>
<evidence type="ECO:0000256" key="2">
    <source>
        <dbReference type="ARBA" id="ARBA00022827"/>
    </source>
</evidence>
<dbReference type="InterPro" id="IPR006094">
    <property type="entry name" value="Oxid_FAD_bind_N"/>
</dbReference>
<comment type="caution">
    <text evidence="5">The sequence shown here is derived from an EMBL/GenBank/DDBJ whole genome shotgun (WGS) entry which is preliminary data.</text>
</comment>
<feature type="domain" description="FAD-binding PCMH-type" evidence="4">
    <location>
        <begin position="43"/>
        <end position="215"/>
    </location>
</feature>
<keyword evidence="3" id="KW-0560">Oxidoreductase</keyword>
<dbReference type="PANTHER" id="PTHR11748:SF119">
    <property type="entry name" value="D-2-HYDROXYGLUTARATE DEHYDROGENASE"/>
    <property type="match status" value="1"/>
</dbReference>
<accession>A0ABQ4N0W0</accession>
<sequence>MGNDWRTRIRQEIDEACLLWDETSRAKLSTDYHHFSPVLVKELQGKMAECIVSPRNEKELETILAFAAEEKVPVTVRGNGTGNYGQCVPLTGGIVVHFARMNRIAEIGDGYMIAEPGARMGRMEQAARAKGQEMLAMPSTYQSATIGGFLNGGFGGIGSIRWGTIWDGMVQSMKLKTIESPPATLYTTGNDMLPYLHTYGTVGVLAEVRVKLAPRVEWMQLAATFARWQDAVRFAQDVAADDAVGKRLVSAHEWPIPRYFQPLRLPEGRSAVLLEIDERHEAAVRSKCAEWNGSIELTVPAEKYHKGTGVSDFSWNHTTLWARKADPDMTYLQTTYSWDKLFEQMAALKAEFPEYINHLEFNRSAGQLRIAGLPLMRFESADRLNRIIDRCRELGVAVSNPHTWDLEDGGRSYEHHKLWELKRRNDPHLLLNPMKLRPAAGQAR</sequence>
<dbReference type="InterPro" id="IPR016164">
    <property type="entry name" value="FAD-linked_Oxase-like_C"/>
</dbReference>
<evidence type="ECO:0000259" key="4">
    <source>
        <dbReference type="PROSITE" id="PS51387"/>
    </source>
</evidence>
<keyword evidence="2" id="KW-0274">FAD</keyword>
<evidence type="ECO:0000256" key="1">
    <source>
        <dbReference type="ARBA" id="ARBA00022630"/>
    </source>
</evidence>
<dbReference type="SUPFAM" id="SSF56176">
    <property type="entry name" value="FAD-binding/transporter-associated domain-like"/>
    <property type="match status" value="1"/>
</dbReference>
<dbReference type="Proteomes" id="UP000680304">
    <property type="component" value="Unassembled WGS sequence"/>
</dbReference>
<dbReference type="Pfam" id="PF01565">
    <property type="entry name" value="FAD_binding_4"/>
    <property type="match status" value="1"/>
</dbReference>
<proteinExistence type="predicted"/>
<dbReference type="EMBL" id="BOVJ01000009">
    <property type="protein sequence ID" value="GIQ61777.1"/>
    <property type="molecule type" value="Genomic_DNA"/>
</dbReference>